<organism evidence="10 11">
    <name type="scientific">Paenibacillus macquariensis</name>
    <dbReference type="NCBI Taxonomy" id="948756"/>
    <lineage>
        <taxon>Bacteria</taxon>
        <taxon>Bacillati</taxon>
        <taxon>Bacillota</taxon>
        <taxon>Bacilli</taxon>
        <taxon>Bacillales</taxon>
        <taxon>Paenibacillaceae</taxon>
        <taxon>Paenibacillus</taxon>
    </lineage>
</organism>
<gene>
    <name evidence="10" type="ORF">SAMN05421578_10650</name>
</gene>
<comment type="caution">
    <text evidence="10">The sequence shown here is derived from an EMBL/GenBank/DDBJ whole genome shotgun (WGS) entry which is preliminary data.</text>
</comment>
<dbReference type="InterPro" id="IPR046953">
    <property type="entry name" value="Spore_GerAC-like_C"/>
</dbReference>
<evidence type="ECO:0000256" key="6">
    <source>
        <dbReference type="ARBA" id="ARBA00023139"/>
    </source>
</evidence>
<dbReference type="Pfam" id="PF25198">
    <property type="entry name" value="Spore_GerAC_N"/>
    <property type="match status" value="1"/>
</dbReference>
<dbReference type="NCBIfam" id="TIGR02887">
    <property type="entry name" value="spore_ger_x_C"/>
    <property type="match status" value="1"/>
</dbReference>
<name>A0ABY1JZ74_9BACL</name>
<dbReference type="Pfam" id="PF05504">
    <property type="entry name" value="Spore_GerAC"/>
    <property type="match status" value="1"/>
</dbReference>
<evidence type="ECO:0000256" key="1">
    <source>
        <dbReference type="ARBA" id="ARBA00004635"/>
    </source>
</evidence>
<dbReference type="InterPro" id="IPR038501">
    <property type="entry name" value="Spore_GerAC_C_sf"/>
</dbReference>
<feature type="domain" description="Spore germination protein N-terminal" evidence="9">
    <location>
        <begin position="27"/>
        <end position="214"/>
    </location>
</feature>
<evidence type="ECO:0000259" key="9">
    <source>
        <dbReference type="Pfam" id="PF25198"/>
    </source>
</evidence>
<dbReference type="EMBL" id="FTNK01000006">
    <property type="protein sequence ID" value="SIR02712.1"/>
    <property type="molecule type" value="Genomic_DNA"/>
</dbReference>
<reference evidence="10 11" key="1">
    <citation type="submission" date="2017-01" db="EMBL/GenBank/DDBJ databases">
        <authorList>
            <person name="Varghese N."/>
            <person name="Submissions S."/>
        </authorList>
    </citation>
    <scope>NUCLEOTIDE SEQUENCE [LARGE SCALE GENOMIC DNA]</scope>
    <source>
        <strain evidence="10 11">ATCC 23464</strain>
    </source>
</reference>
<keyword evidence="4" id="KW-0732">Signal</keyword>
<evidence type="ECO:0000313" key="10">
    <source>
        <dbReference type="EMBL" id="SIR02712.1"/>
    </source>
</evidence>
<dbReference type="RefSeq" id="WP_244555945.1">
    <property type="nucleotide sequence ID" value="NZ_FTNK01000006.1"/>
</dbReference>
<keyword evidence="3" id="KW-0309">Germination</keyword>
<comment type="subcellular location">
    <subcellularLocation>
        <location evidence="1">Membrane</location>
        <topology evidence="1">Lipid-anchor</topology>
    </subcellularLocation>
</comment>
<dbReference type="Proteomes" id="UP000186666">
    <property type="component" value="Unassembled WGS sequence"/>
</dbReference>
<evidence type="ECO:0000256" key="3">
    <source>
        <dbReference type="ARBA" id="ARBA00022544"/>
    </source>
</evidence>
<dbReference type="PANTHER" id="PTHR35789">
    <property type="entry name" value="SPORE GERMINATION PROTEIN B3"/>
    <property type="match status" value="1"/>
</dbReference>
<dbReference type="InterPro" id="IPR057336">
    <property type="entry name" value="GerAC_N"/>
</dbReference>
<keyword evidence="6" id="KW-0564">Palmitate</keyword>
<comment type="similarity">
    <text evidence="2">Belongs to the GerABKC lipoprotein family.</text>
</comment>
<keyword evidence="11" id="KW-1185">Reference proteome</keyword>
<evidence type="ECO:0000256" key="4">
    <source>
        <dbReference type="ARBA" id="ARBA00022729"/>
    </source>
</evidence>
<evidence type="ECO:0000256" key="5">
    <source>
        <dbReference type="ARBA" id="ARBA00023136"/>
    </source>
</evidence>
<sequence>MDSMKRYFVFALSILLVLCLTGCWGNKEIEDLSVNVGLALDVGEESELEQELAKEGDSYPKKNLITATLQTVPVLASKNEQQSSTSKSSAMYLNTEETGDSVFQLYRQYSLRRYRPIIGHHLKVIVISSELSRKMDLEKLLKFILRDNDIRPSCLVLISKGKASEALVSSQTGDIPSFHLRSMVENQFRNNKILAPMILTKLDGIMNSGSSFVLQNLVSAKGEVEFAGAGVIKGETNKWIGTLNEHEVEGLTWIKGEIEGGLIKTYDKSGEVLAYEIKSAKTKIKTKVHGNDISFHVSIESDGRLIENWDTSQVPTDDKFLKEAEGYFEEELKEMLHKTIHKMQDVYHVDVAGFGNKLRIQHPKVWKTVKKDWDETFSQSDITYDVKLTITDYGSSSK</sequence>
<keyword evidence="7" id="KW-0449">Lipoprotein</keyword>
<dbReference type="Gene3D" id="3.30.300.210">
    <property type="entry name" value="Nutrient germinant receptor protein C, domain 3"/>
    <property type="match status" value="1"/>
</dbReference>
<feature type="domain" description="Spore germination GerAC-like C-terminal" evidence="8">
    <location>
        <begin position="228"/>
        <end position="394"/>
    </location>
</feature>
<accession>A0ABY1JZ74</accession>
<evidence type="ECO:0000313" key="11">
    <source>
        <dbReference type="Proteomes" id="UP000186666"/>
    </source>
</evidence>
<dbReference type="PANTHER" id="PTHR35789:SF1">
    <property type="entry name" value="SPORE GERMINATION PROTEIN B3"/>
    <property type="match status" value="1"/>
</dbReference>
<evidence type="ECO:0000256" key="7">
    <source>
        <dbReference type="ARBA" id="ARBA00023288"/>
    </source>
</evidence>
<proteinExistence type="inferred from homology"/>
<keyword evidence="5" id="KW-0472">Membrane</keyword>
<evidence type="ECO:0000256" key="2">
    <source>
        <dbReference type="ARBA" id="ARBA00007886"/>
    </source>
</evidence>
<evidence type="ECO:0000259" key="8">
    <source>
        <dbReference type="Pfam" id="PF05504"/>
    </source>
</evidence>
<protein>
    <submittedName>
        <fullName evidence="10">Spore germination protein</fullName>
    </submittedName>
</protein>
<dbReference type="InterPro" id="IPR008844">
    <property type="entry name" value="Spore_GerAC-like"/>
</dbReference>